<gene>
    <name evidence="3" type="ORF">OIDMADRAFT_62291</name>
</gene>
<dbReference type="InterPro" id="IPR047092">
    <property type="entry name" value="AFUB_07903/YDR124W-like_hel"/>
</dbReference>
<evidence type="ECO:0000313" key="3">
    <source>
        <dbReference type="EMBL" id="KIM92713.1"/>
    </source>
</evidence>
<dbReference type="PANTHER" id="PTHR36102">
    <property type="entry name" value="CHROMOSOME 10, WHOLE GENOME SHOTGUN SEQUENCE"/>
    <property type="match status" value="1"/>
</dbReference>
<organism evidence="3 4">
    <name type="scientific">Oidiodendron maius (strain Zn)</name>
    <dbReference type="NCBI Taxonomy" id="913774"/>
    <lineage>
        <taxon>Eukaryota</taxon>
        <taxon>Fungi</taxon>
        <taxon>Dikarya</taxon>
        <taxon>Ascomycota</taxon>
        <taxon>Pezizomycotina</taxon>
        <taxon>Leotiomycetes</taxon>
        <taxon>Leotiomycetes incertae sedis</taxon>
        <taxon>Myxotrichaceae</taxon>
        <taxon>Oidiodendron</taxon>
    </lineage>
</organism>
<name>A0A0C3C1K2_OIDMZ</name>
<feature type="domain" description="Subtelomeric hrmA-associated cluster protein AFUB-079030/YDR124W-like helical bundle" evidence="2">
    <location>
        <begin position="174"/>
        <end position="225"/>
    </location>
</feature>
<accession>A0A0C3C1K2</accession>
<dbReference type="HOGENOM" id="CLU_1225095_0_0_1"/>
<dbReference type="EMBL" id="KN832908">
    <property type="protein sequence ID" value="KIM92713.1"/>
    <property type="molecule type" value="Genomic_DNA"/>
</dbReference>
<dbReference type="InParanoid" id="A0A0C3C1K2"/>
<reference evidence="4" key="2">
    <citation type="submission" date="2015-01" db="EMBL/GenBank/DDBJ databases">
        <title>Evolutionary Origins and Diversification of the Mycorrhizal Mutualists.</title>
        <authorList>
            <consortium name="DOE Joint Genome Institute"/>
            <consortium name="Mycorrhizal Genomics Consortium"/>
            <person name="Kohler A."/>
            <person name="Kuo A."/>
            <person name="Nagy L.G."/>
            <person name="Floudas D."/>
            <person name="Copeland A."/>
            <person name="Barry K.W."/>
            <person name="Cichocki N."/>
            <person name="Veneault-Fourrey C."/>
            <person name="LaButti K."/>
            <person name="Lindquist E.A."/>
            <person name="Lipzen A."/>
            <person name="Lundell T."/>
            <person name="Morin E."/>
            <person name="Murat C."/>
            <person name="Riley R."/>
            <person name="Ohm R."/>
            <person name="Sun H."/>
            <person name="Tunlid A."/>
            <person name="Henrissat B."/>
            <person name="Grigoriev I.V."/>
            <person name="Hibbett D.S."/>
            <person name="Martin F."/>
        </authorList>
    </citation>
    <scope>NUCLEOTIDE SEQUENCE [LARGE SCALE GENOMIC DNA]</scope>
    <source>
        <strain evidence="4">Zn</strain>
    </source>
</reference>
<dbReference type="STRING" id="913774.A0A0C3C1K2"/>
<dbReference type="PANTHER" id="PTHR36102:SF1">
    <property type="entry name" value="YDR124W-LIKE HELICAL BUNDLE DOMAIN-CONTAINING PROTEIN"/>
    <property type="match status" value="1"/>
</dbReference>
<protein>
    <recommendedName>
        <fullName evidence="2">Subtelomeric hrmA-associated cluster protein AFUB-079030/YDR124W-like helical bundle domain-containing protein</fullName>
    </recommendedName>
</protein>
<proteinExistence type="predicted"/>
<evidence type="ECO:0000256" key="1">
    <source>
        <dbReference type="SAM" id="MobiDB-lite"/>
    </source>
</evidence>
<evidence type="ECO:0000313" key="4">
    <source>
        <dbReference type="Proteomes" id="UP000054321"/>
    </source>
</evidence>
<dbReference type="OrthoDB" id="5338458at2759"/>
<feature type="region of interest" description="Disordered" evidence="1">
    <location>
        <begin position="123"/>
        <end position="152"/>
    </location>
</feature>
<dbReference type="AlphaFoldDB" id="A0A0C3C1K2"/>
<dbReference type="Pfam" id="PF11001">
    <property type="entry name" value="AFUB_07903_YDR124W_hel"/>
    <property type="match status" value="1"/>
</dbReference>
<dbReference type="InterPro" id="IPR021264">
    <property type="entry name" value="AFUB_079030/YDR124W-like"/>
</dbReference>
<dbReference type="Proteomes" id="UP000054321">
    <property type="component" value="Unassembled WGS sequence"/>
</dbReference>
<reference evidence="3 4" key="1">
    <citation type="submission" date="2014-04" db="EMBL/GenBank/DDBJ databases">
        <authorList>
            <consortium name="DOE Joint Genome Institute"/>
            <person name="Kuo A."/>
            <person name="Martino E."/>
            <person name="Perotto S."/>
            <person name="Kohler A."/>
            <person name="Nagy L.G."/>
            <person name="Floudas D."/>
            <person name="Copeland A."/>
            <person name="Barry K.W."/>
            <person name="Cichocki N."/>
            <person name="Veneault-Fourrey C."/>
            <person name="LaButti K."/>
            <person name="Lindquist E.A."/>
            <person name="Lipzen A."/>
            <person name="Lundell T."/>
            <person name="Morin E."/>
            <person name="Murat C."/>
            <person name="Sun H."/>
            <person name="Tunlid A."/>
            <person name="Henrissat B."/>
            <person name="Grigoriev I.V."/>
            <person name="Hibbett D.S."/>
            <person name="Martin F."/>
            <person name="Nordberg H.P."/>
            <person name="Cantor M.N."/>
            <person name="Hua S.X."/>
        </authorList>
    </citation>
    <scope>NUCLEOTIDE SEQUENCE [LARGE SCALE GENOMIC DNA]</scope>
    <source>
        <strain evidence="3 4">Zn</strain>
    </source>
</reference>
<sequence length="226" mass="25548">MENSLYPENPPFIDGHSIARPIHPECLPIAAALKDCTGLLFKEFVLVVLDEDREEKLYTSAALTPHQQRIFTDRFKVGFRSSIRKALARESGQGSLESHIYNKHYSGQSNIEDSLPVKRIRRHSGPQLTSGSTVDDDSAIHEKRKRSSLSPSIRLYPDSHDIATPAQKIRRLVISDKAGVECFYLVRLKEMQQSACKIMGKAFVKFIEPKKQSYYPYTKGDISAPL</sequence>
<evidence type="ECO:0000259" key="2">
    <source>
        <dbReference type="Pfam" id="PF11001"/>
    </source>
</evidence>
<keyword evidence="4" id="KW-1185">Reference proteome</keyword>